<name>J7LG97_NOCAA</name>
<dbReference type="AlphaFoldDB" id="J7LG97"/>
<proteinExistence type="predicted"/>
<feature type="region of interest" description="Disordered" evidence="1">
    <location>
        <begin position="1"/>
        <end position="24"/>
    </location>
</feature>
<sequence length="53" mass="5675">MQHLFAEPGRQPLGPNGYDTAPALPKVGKQTALAMTGPKIFRLPRVDDVCGGR</sequence>
<dbReference type="STRING" id="1205910.B005_4177"/>
<dbReference type="PATRIC" id="fig|1205910.3.peg.3955"/>
<dbReference type="EMBL" id="CP003788">
    <property type="protein sequence ID" value="AFR10480.1"/>
    <property type="molecule type" value="Genomic_DNA"/>
</dbReference>
<evidence type="ECO:0000256" key="1">
    <source>
        <dbReference type="SAM" id="MobiDB-lite"/>
    </source>
</evidence>
<evidence type="ECO:0000313" key="2">
    <source>
        <dbReference type="EMBL" id="AFR10480.1"/>
    </source>
</evidence>
<dbReference type="Proteomes" id="UP000003779">
    <property type="component" value="Chromosome"/>
</dbReference>
<protein>
    <submittedName>
        <fullName evidence="2">Uncharacterized protein</fullName>
    </submittedName>
</protein>
<accession>J7LG97</accession>
<dbReference type="HOGENOM" id="CLU_3063995_0_0_11"/>
<organism evidence="2 3">
    <name type="scientific">Nocardiopsis alba (strain ATCC BAA-2165 / BE74)</name>
    <dbReference type="NCBI Taxonomy" id="1205910"/>
    <lineage>
        <taxon>Bacteria</taxon>
        <taxon>Bacillati</taxon>
        <taxon>Actinomycetota</taxon>
        <taxon>Actinomycetes</taxon>
        <taxon>Streptosporangiales</taxon>
        <taxon>Nocardiopsidaceae</taxon>
        <taxon>Nocardiopsis</taxon>
    </lineage>
</organism>
<gene>
    <name evidence="2" type="ordered locus">B005_4177</name>
</gene>
<evidence type="ECO:0000313" key="3">
    <source>
        <dbReference type="Proteomes" id="UP000003779"/>
    </source>
</evidence>
<dbReference type="KEGG" id="nal:B005_4177"/>
<reference evidence="2 3" key="1">
    <citation type="journal article" date="2012" name="J. Bacteriol.">
        <title>Whole-Genome Sequence of Nocardiopsis alba Strain ATCC BAA-2165, Associated with Honeybees.</title>
        <authorList>
            <person name="Qiao J."/>
            <person name="Chen L."/>
            <person name="Li Y."/>
            <person name="Wang J."/>
            <person name="Zhang W."/>
            <person name="Chen S."/>
        </authorList>
    </citation>
    <scope>NUCLEOTIDE SEQUENCE [LARGE SCALE GENOMIC DNA]</scope>
    <source>
        <strain evidence="3">ATCC BAA-2165 / BE74</strain>
    </source>
</reference>
<reference evidence="3" key="2">
    <citation type="submission" date="2012-08" db="EMBL/GenBank/DDBJ databases">
        <title>Whole-genome sequence of Nocardiopsis alba strain ATCC BAA-2165 associated with honeybees.</title>
        <authorList>
            <person name="Qiao J."/>
            <person name="Chen L."/>
            <person name="Li Y."/>
            <person name="Wang J."/>
            <person name="Zhang W."/>
            <person name="Chen S."/>
        </authorList>
    </citation>
    <scope>NUCLEOTIDE SEQUENCE [LARGE SCALE GENOMIC DNA]</scope>
    <source>
        <strain evidence="3">ATCC BAA-2165 / BE74</strain>
    </source>
</reference>